<dbReference type="Proteomes" id="UP000310016">
    <property type="component" value="Unassembled WGS sequence"/>
</dbReference>
<dbReference type="RefSeq" id="WP_136772065.1">
    <property type="nucleotide sequence ID" value="NZ_CP156074.1"/>
</dbReference>
<name>A0A4U0Q8I2_9NEIS</name>
<dbReference type="EMBL" id="SUMF01000002">
    <property type="protein sequence ID" value="TJZ77591.1"/>
    <property type="molecule type" value="Genomic_DNA"/>
</dbReference>
<dbReference type="OrthoDB" id="9827375at2"/>
<protein>
    <submittedName>
        <fullName evidence="1">Uncharacterized protein</fullName>
    </submittedName>
</protein>
<gene>
    <name evidence="1" type="ORF">FAZ21_04510</name>
</gene>
<keyword evidence="2" id="KW-1185">Reference proteome</keyword>
<dbReference type="AlphaFoldDB" id="A0A4U0Q8I2"/>
<sequence>MIAQSSTQPFPPFVATHGDVAISAAFKWLRRVPHRKWLGLVDAPIDLALPPLPEQAIAGSFAWPVRRGASEARALNIYTAFLEQPDQGELFNRYLDALRSLRLRLSPRDFEAWRAHMAGWEIEILIRDDAAPRGVRLCEFNGLELADLDTAADRLAHLPRDVPEVPLVFQADDSADIDQPWALFGEHGYATPDQIVIDYVDYDDPDDSAPGTLRRIAVDREWFVSAFAHAAHQIVENMHRVAEVTAPDALH</sequence>
<comment type="caution">
    <text evidence="1">The sequence shown here is derived from an EMBL/GenBank/DDBJ whole genome shotgun (WGS) entry which is preliminary data.</text>
</comment>
<reference evidence="1 2" key="1">
    <citation type="submission" date="2019-04" db="EMBL/GenBank/DDBJ databases">
        <title>Chitiniphilus eburnea sp. nov., a novel chitinolytic bacterium isolated from aquaculture sludge.</title>
        <authorList>
            <person name="Sheng M."/>
        </authorList>
    </citation>
    <scope>NUCLEOTIDE SEQUENCE [LARGE SCALE GENOMIC DNA]</scope>
    <source>
        <strain evidence="1 2">HX-2-15</strain>
    </source>
</reference>
<evidence type="ECO:0000313" key="2">
    <source>
        <dbReference type="Proteomes" id="UP000310016"/>
    </source>
</evidence>
<organism evidence="1 2">
    <name type="scientific">Chitiniphilus eburneus</name>
    <dbReference type="NCBI Taxonomy" id="2571148"/>
    <lineage>
        <taxon>Bacteria</taxon>
        <taxon>Pseudomonadati</taxon>
        <taxon>Pseudomonadota</taxon>
        <taxon>Betaproteobacteria</taxon>
        <taxon>Neisseriales</taxon>
        <taxon>Chitinibacteraceae</taxon>
        <taxon>Chitiniphilus</taxon>
    </lineage>
</organism>
<evidence type="ECO:0000313" key="1">
    <source>
        <dbReference type="EMBL" id="TJZ77591.1"/>
    </source>
</evidence>
<proteinExistence type="predicted"/>
<accession>A0A4U0Q8I2</accession>